<dbReference type="CDD" id="cd15482">
    <property type="entry name" value="Sialidase_non-viral"/>
    <property type="match status" value="1"/>
</dbReference>
<evidence type="ECO:0000256" key="3">
    <source>
        <dbReference type="ARBA" id="ARBA00023136"/>
    </source>
</evidence>
<dbReference type="InterPro" id="IPR006581">
    <property type="entry name" value="VPS10"/>
</dbReference>
<comment type="subcellular location">
    <subcellularLocation>
        <location evidence="1">Membrane</location>
    </subcellularLocation>
</comment>
<evidence type="ECO:0000313" key="7">
    <source>
        <dbReference type="EMBL" id="NDV29854.1"/>
    </source>
</evidence>
<name>A0A6B2KYL7_9EUKA</name>
<dbReference type="InterPro" id="IPR050310">
    <property type="entry name" value="VPS10-sortilin"/>
</dbReference>
<evidence type="ECO:0000259" key="6">
    <source>
        <dbReference type="SMART" id="SM00602"/>
    </source>
</evidence>
<evidence type="ECO:0000256" key="2">
    <source>
        <dbReference type="ARBA" id="ARBA00022737"/>
    </source>
</evidence>
<dbReference type="SUPFAM" id="SSF110296">
    <property type="entry name" value="Oligoxyloglucan reducing end-specific cellobiohydrolase"/>
    <property type="match status" value="1"/>
</dbReference>
<dbReference type="InterPro" id="IPR031778">
    <property type="entry name" value="Sortilin_N"/>
</dbReference>
<dbReference type="Pfam" id="PF15902">
    <property type="entry name" value="Sortilin-Vps10"/>
    <property type="match status" value="1"/>
</dbReference>
<dbReference type="Pfam" id="PF15901">
    <property type="entry name" value="Sortilin_C"/>
    <property type="match status" value="1"/>
</dbReference>
<evidence type="ECO:0000256" key="5">
    <source>
        <dbReference type="SAM" id="Phobius"/>
    </source>
</evidence>
<feature type="transmembrane region" description="Helical" evidence="5">
    <location>
        <begin position="643"/>
        <end position="667"/>
    </location>
</feature>
<dbReference type="EMBL" id="GIBP01000885">
    <property type="protein sequence ID" value="NDV29854.1"/>
    <property type="molecule type" value="Transcribed_RNA"/>
</dbReference>
<dbReference type="AlphaFoldDB" id="A0A6B2KYL7"/>
<evidence type="ECO:0000256" key="4">
    <source>
        <dbReference type="ARBA" id="ARBA00023180"/>
    </source>
</evidence>
<proteinExistence type="predicted"/>
<dbReference type="PANTHER" id="PTHR12106">
    <property type="entry name" value="SORTILIN RELATED"/>
    <property type="match status" value="1"/>
</dbReference>
<keyword evidence="5" id="KW-1133">Transmembrane helix</keyword>
<dbReference type="PANTHER" id="PTHR12106:SF27">
    <property type="entry name" value="SORTILIN-RELATED RECEPTOR"/>
    <property type="match status" value="1"/>
</dbReference>
<dbReference type="InterPro" id="IPR031777">
    <property type="entry name" value="Sortilin_C"/>
</dbReference>
<keyword evidence="4" id="KW-0325">Glycoprotein</keyword>
<accession>A0A6B2KYL7</accession>
<keyword evidence="2" id="KW-0677">Repeat</keyword>
<dbReference type="GO" id="GO:0005794">
    <property type="term" value="C:Golgi apparatus"/>
    <property type="evidence" value="ECO:0007669"/>
    <property type="project" value="TreeGrafter"/>
</dbReference>
<keyword evidence="5" id="KW-0812">Transmembrane</keyword>
<protein>
    <recommendedName>
        <fullName evidence="6">VPS10 domain-containing protein</fullName>
    </recommendedName>
</protein>
<keyword evidence="3 5" id="KW-0472">Membrane</keyword>
<dbReference type="GO" id="GO:0016020">
    <property type="term" value="C:membrane"/>
    <property type="evidence" value="ECO:0007669"/>
    <property type="project" value="UniProtKB-SubCell"/>
</dbReference>
<organism evidence="7">
    <name type="scientific">Arcella intermedia</name>
    <dbReference type="NCBI Taxonomy" id="1963864"/>
    <lineage>
        <taxon>Eukaryota</taxon>
        <taxon>Amoebozoa</taxon>
        <taxon>Tubulinea</taxon>
        <taxon>Elardia</taxon>
        <taxon>Arcellinida</taxon>
        <taxon>Sphaerothecina</taxon>
        <taxon>Arcellidae</taxon>
        <taxon>Arcella</taxon>
    </lineage>
</organism>
<dbReference type="GO" id="GO:0006892">
    <property type="term" value="P:post-Golgi vesicle-mediated transport"/>
    <property type="evidence" value="ECO:0007669"/>
    <property type="project" value="TreeGrafter"/>
</dbReference>
<reference evidence="7" key="1">
    <citation type="journal article" date="2020" name="J. Eukaryot. Microbiol.">
        <title>De novo Sequencing, Assembly and Annotation of the Transcriptome for the Free-Living Testate Amoeba Arcella intermedia.</title>
        <authorList>
            <person name="Ribeiro G.M."/>
            <person name="Porfirio-Sousa A.L."/>
            <person name="Maurer-Alcala X.X."/>
            <person name="Katz L.A."/>
            <person name="Lahr D.J.G."/>
        </authorList>
    </citation>
    <scope>NUCLEOTIDE SEQUENCE</scope>
</reference>
<dbReference type="InterPro" id="IPR015943">
    <property type="entry name" value="WD40/YVTN_repeat-like_dom_sf"/>
</dbReference>
<feature type="domain" description="VPS10" evidence="6">
    <location>
        <begin position="20"/>
        <end position="634"/>
    </location>
</feature>
<evidence type="ECO:0000256" key="1">
    <source>
        <dbReference type="ARBA" id="ARBA00004370"/>
    </source>
</evidence>
<dbReference type="SMART" id="SM00602">
    <property type="entry name" value="VPS10"/>
    <property type="match status" value="1"/>
</dbReference>
<dbReference type="Gene3D" id="2.130.10.10">
    <property type="entry name" value="YVTN repeat-like/Quinoprotein amine dehydrogenase"/>
    <property type="match status" value="2"/>
</dbReference>
<dbReference type="Gene3D" id="3.30.60.270">
    <property type="match status" value="1"/>
</dbReference>
<sequence>MDVPMPIDDYQIYYVSNNHQVIFIRTIDGHIYRSGDEGATWEKQTDPSKMPNFKATSGISSISHTQVKDGTIVLYFLGSDYSTLWVSVDAGLSYTYCDNLPSFSYGFQMHPMYPGFVLSKRSNNGNIELWVGKDNGKEWDRLLDGLTQNSQSYWSIFPTTDPNRIYVTKNEQLLYSDDFFVTSHVIPLDGKRVLAFAIFEPNKFVVKTCADVQCIDKELYISEDGGKEFTLAEIPERDIASERENDFLVWELSDSAIWLYVDRGCVASNCWGDMFHSNSADTDFTLSLPYTKRGEFTKYNSVDGIYLANQYITKSSVPESAEAVRSLITFNKGGDWNLLRAPEFDANGQPTNCHLENGCSLHVHGWGTSSSFTYFYSVPNAVGLMVASGNIGTALDNKKDKIATYISFNGGVKWTEVKKKEYVPEIADSGAIIVMVVESGETNEISYTIDNGNEWRSCIFTEKYIDISNIRTAPGWTSRKFLMYGQRTVNGAIQVVIYQISFDEELPRICSKADFTTWSPTTEHGNCVLGKATYYNVRNQTCSYGTDYKPTSTFEKCACTEEDYECDYCFSRSDLNSRCTMECRVSGIPAPPSNCTDFYEVDMGYRKVDGDLCDFTMKGSVKPKGLVPCVTPSPPHSRLTGGLGAIPIIIIVSVILAIVVGIAIYVYKNNDGLRQYMTLPFQQVGEQTNFEQGESLVEEK</sequence>